<proteinExistence type="predicted"/>
<keyword evidence="3" id="KW-0804">Transcription</keyword>
<protein>
    <submittedName>
        <fullName evidence="5">Transcriptional activator RfaH</fullName>
    </submittedName>
</protein>
<evidence type="ECO:0000313" key="5">
    <source>
        <dbReference type="EMBL" id="MBC3345843.1"/>
    </source>
</evidence>
<dbReference type="CDD" id="cd09892">
    <property type="entry name" value="NGN_SP_RfaH"/>
    <property type="match status" value="1"/>
</dbReference>
<dbReference type="RefSeq" id="WP_186654199.1">
    <property type="nucleotide sequence ID" value="NZ_JABWQV010000010.1"/>
</dbReference>
<dbReference type="Pfam" id="PF02357">
    <property type="entry name" value="NusG"/>
    <property type="match status" value="1"/>
</dbReference>
<organism evidence="5 6">
    <name type="scientific">Pseudomonas tehranensis</name>
    <dbReference type="NCBI Taxonomy" id="2745502"/>
    <lineage>
        <taxon>Bacteria</taxon>
        <taxon>Pseudomonadati</taxon>
        <taxon>Pseudomonadota</taxon>
        <taxon>Gammaproteobacteria</taxon>
        <taxon>Pseudomonadales</taxon>
        <taxon>Pseudomonadaceae</taxon>
        <taxon>Pseudomonas</taxon>
    </lineage>
</organism>
<dbReference type="PANTHER" id="PTHR30265:SF7">
    <property type="entry name" value="TRANSCRIPTION ANTITERMINATION PROTEIN RFAH"/>
    <property type="match status" value="1"/>
</dbReference>
<comment type="caution">
    <text evidence="5">The sequence shown here is derived from an EMBL/GenBank/DDBJ whole genome shotgun (WGS) entry which is preliminary data.</text>
</comment>
<gene>
    <name evidence="5" type="ORF">HU811_04260</name>
</gene>
<keyword evidence="6" id="KW-1185">Reference proteome</keyword>
<dbReference type="SUPFAM" id="SSF82679">
    <property type="entry name" value="N-utilization substance G protein NusG, N-terminal domain"/>
    <property type="match status" value="1"/>
</dbReference>
<name>A0ABR6UMK1_9PSED</name>
<evidence type="ECO:0000256" key="3">
    <source>
        <dbReference type="ARBA" id="ARBA00023163"/>
    </source>
</evidence>
<dbReference type="InterPro" id="IPR036735">
    <property type="entry name" value="NGN_dom_sf"/>
</dbReference>
<evidence type="ECO:0000256" key="1">
    <source>
        <dbReference type="ARBA" id="ARBA00022814"/>
    </source>
</evidence>
<dbReference type="InterPro" id="IPR006645">
    <property type="entry name" value="NGN-like_dom"/>
</dbReference>
<reference evidence="5 6" key="1">
    <citation type="journal article" date="2020" name="Microorganisms">
        <title>Reliable Identification of Environmental Pseudomonas Isolates Using the rpoD Gene.</title>
        <authorList>
            <consortium name="The Broad Institute Genome Sequencing Platform"/>
            <person name="Girard L."/>
            <person name="Lood C."/>
            <person name="Rokni-Zadeh H."/>
            <person name="van Noort V."/>
            <person name="Lavigne R."/>
            <person name="De Mot R."/>
        </authorList>
    </citation>
    <scope>NUCLEOTIDE SEQUENCE [LARGE SCALE GENOMIC DNA]</scope>
    <source>
        <strain evidence="5 6">SWRI196</strain>
    </source>
</reference>
<evidence type="ECO:0000259" key="4">
    <source>
        <dbReference type="SMART" id="SM00738"/>
    </source>
</evidence>
<evidence type="ECO:0000313" key="6">
    <source>
        <dbReference type="Proteomes" id="UP000617171"/>
    </source>
</evidence>
<dbReference type="EMBL" id="JABWQV010000010">
    <property type="protein sequence ID" value="MBC3345843.1"/>
    <property type="molecule type" value="Genomic_DNA"/>
</dbReference>
<dbReference type="InterPro" id="IPR043425">
    <property type="entry name" value="NusG-like"/>
</dbReference>
<dbReference type="Gene3D" id="3.30.70.940">
    <property type="entry name" value="NusG, N-terminal domain"/>
    <property type="match status" value="1"/>
</dbReference>
<dbReference type="Proteomes" id="UP000617171">
    <property type="component" value="Unassembled WGS sequence"/>
</dbReference>
<accession>A0ABR6UMK1</accession>
<dbReference type="PANTHER" id="PTHR30265">
    <property type="entry name" value="RHO-INTERACTING TRANSCRIPTION TERMINATION FACTOR NUSG"/>
    <property type="match status" value="1"/>
</dbReference>
<keyword evidence="1" id="KW-0889">Transcription antitermination</keyword>
<feature type="domain" description="NusG-like N-terminal" evidence="4">
    <location>
        <begin position="16"/>
        <end position="114"/>
    </location>
</feature>
<sequence>MNIRNAISESALCSRQKAWYQVQCKPRQDHQAEENLQRHGYACTRPVCRRVRIVRGQPRTVQESLFPGYLFINLPANTDWSPLRSIRGVSHIVSFGGRPLPVANSVVLKLQHREELMSNFHVKCSKLSHYT</sequence>
<keyword evidence="2" id="KW-0805">Transcription regulation</keyword>
<dbReference type="SMART" id="SM00738">
    <property type="entry name" value="NGN"/>
    <property type="match status" value="1"/>
</dbReference>
<evidence type="ECO:0000256" key="2">
    <source>
        <dbReference type="ARBA" id="ARBA00023015"/>
    </source>
</evidence>